<dbReference type="EMBL" id="BMDG01000002">
    <property type="protein sequence ID" value="GGI05652.1"/>
    <property type="molecule type" value="Genomic_DNA"/>
</dbReference>
<evidence type="ECO:0000313" key="3">
    <source>
        <dbReference type="Proteomes" id="UP000632535"/>
    </source>
</evidence>
<evidence type="ECO:0000313" key="2">
    <source>
        <dbReference type="EMBL" id="GGI05652.1"/>
    </source>
</evidence>
<comment type="caution">
    <text evidence="2">The sequence shown here is derived from an EMBL/GenBank/DDBJ whole genome shotgun (WGS) entry which is preliminary data.</text>
</comment>
<feature type="region of interest" description="Disordered" evidence="1">
    <location>
        <begin position="21"/>
        <end position="46"/>
    </location>
</feature>
<organism evidence="2 3">
    <name type="scientific">Isoptericola cucumis</name>
    <dbReference type="NCBI Taxonomy" id="1776856"/>
    <lineage>
        <taxon>Bacteria</taxon>
        <taxon>Bacillati</taxon>
        <taxon>Actinomycetota</taxon>
        <taxon>Actinomycetes</taxon>
        <taxon>Micrococcales</taxon>
        <taxon>Promicromonosporaceae</taxon>
        <taxon>Isoptericola</taxon>
    </lineage>
</organism>
<accession>A0ABQ2B4K6</accession>
<protein>
    <submittedName>
        <fullName evidence="2">Uncharacterized protein</fullName>
    </submittedName>
</protein>
<evidence type="ECO:0000256" key="1">
    <source>
        <dbReference type="SAM" id="MobiDB-lite"/>
    </source>
</evidence>
<sequence length="115" mass="13146">MEKLRYLHLGSEMEDAIARRDERLPLDGEQEEPVSFERPADPALGVEPRRVARGRESSSISAERTLAWCDTPEHPDGRPRDEPRVCRDAPDLTCGTSPSRGRLRWSYGPHVRHLF</sequence>
<gene>
    <name evidence="2" type="ORF">GCM10007368_07240</name>
</gene>
<name>A0ABQ2B4K6_9MICO</name>
<reference evidence="3" key="1">
    <citation type="journal article" date="2019" name="Int. J. Syst. Evol. Microbiol.">
        <title>The Global Catalogue of Microorganisms (GCM) 10K type strain sequencing project: providing services to taxonomists for standard genome sequencing and annotation.</title>
        <authorList>
            <consortium name="The Broad Institute Genomics Platform"/>
            <consortium name="The Broad Institute Genome Sequencing Center for Infectious Disease"/>
            <person name="Wu L."/>
            <person name="Ma J."/>
        </authorList>
    </citation>
    <scope>NUCLEOTIDE SEQUENCE [LARGE SCALE GENOMIC DNA]</scope>
    <source>
        <strain evidence="3">CCM 8653</strain>
    </source>
</reference>
<keyword evidence="3" id="KW-1185">Reference proteome</keyword>
<dbReference type="Proteomes" id="UP000632535">
    <property type="component" value="Unassembled WGS sequence"/>
</dbReference>
<proteinExistence type="predicted"/>